<gene>
    <name evidence="2" type="ORF">E2C01_059005</name>
</gene>
<evidence type="ECO:0000256" key="1">
    <source>
        <dbReference type="SAM" id="SignalP"/>
    </source>
</evidence>
<reference evidence="2 3" key="1">
    <citation type="submission" date="2019-05" db="EMBL/GenBank/DDBJ databases">
        <title>Another draft genome of Portunus trituberculatus and its Hox gene families provides insights of decapod evolution.</title>
        <authorList>
            <person name="Jeong J.-H."/>
            <person name="Song I."/>
            <person name="Kim S."/>
            <person name="Choi T."/>
            <person name="Kim D."/>
            <person name="Ryu S."/>
            <person name="Kim W."/>
        </authorList>
    </citation>
    <scope>NUCLEOTIDE SEQUENCE [LARGE SCALE GENOMIC DNA]</scope>
    <source>
        <tissue evidence="2">Muscle</tissue>
    </source>
</reference>
<evidence type="ECO:0008006" key="4">
    <source>
        <dbReference type="Google" id="ProtNLM"/>
    </source>
</evidence>
<comment type="caution">
    <text evidence="2">The sequence shown here is derived from an EMBL/GenBank/DDBJ whole genome shotgun (WGS) entry which is preliminary data.</text>
</comment>
<accession>A0A5B7H476</accession>
<proteinExistence type="predicted"/>
<name>A0A5B7H476_PORTR</name>
<dbReference type="AlphaFoldDB" id="A0A5B7H476"/>
<keyword evidence="3" id="KW-1185">Reference proteome</keyword>
<sequence length="111" mass="12538">MQNPHAIIFVAVAFQGTVLALAKPIHRTVHIKTRVFPELWEAVQRHHNAALPTTDVRCRDKEARASCYLLMSERVYIEHLGDDQHGKCTTPSQTTVMRGYMAGRSGARKIK</sequence>
<dbReference type="EMBL" id="VSRR010022688">
    <property type="protein sequence ID" value="MPC64883.1"/>
    <property type="molecule type" value="Genomic_DNA"/>
</dbReference>
<organism evidence="2 3">
    <name type="scientific">Portunus trituberculatus</name>
    <name type="common">Swimming crab</name>
    <name type="synonym">Neptunus trituberculatus</name>
    <dbReference type="NCBI Taxonomy" id="210409"/>
    <lineage>
        <taxon>Eukaryota</taxon>
        <taxon>Metazoa</taxon>
        <taxon>Ecdysozoa</taxon>
        <taxon>Arthropoda</taxon>
        <taxon>Crustacea</taxon>
        <taxon>Multicrustacea</taxon>
        <taxon>Malacostraca</taxon>
        <taxon>Eumalacostraca</taxon>
        <taxon>Eucarida</taxon>
        <taxon>Decapoda</taxon>
        <taxon>Pleocyemata</taxon>
        <taxon>Brachyura</taxon>
        <taxon>Eubrachyura</taxon>
        <taxon>Portunoidea</taxon>
        <taxon>Portunidae</taxon>
        <taxon>Portuninae</taxon>
        <taxon>Portunus</taxon>
    </lineage>
</organism>
<evidence type="ECO:0000313" key="2">
    <source>
        <dbReference type="EMBL" id="MPC64883.1"/>
    </source>
</evidence>
<feature type="signal peptide" evidence="1">
    <location>
        <begin position="1"/>
        <end position="22"/>
    </location>
</feature>
<dbReference type="Proteomes" id="UP000324222">
    <property type="component" value="Unassembled WGS sequence"/>
</dbReference>
<evidence type="ECO:0000313" key="3">
    <source>
        <dbReference type="Proteomes" id="UP000324222"/>
    </source>
</evidence>
<protein>
    <recommendedName>
        <fullName evidence="4">Secreted protein</fullName>
    </recommendedName>
</protein>
<keyword evidence="1" id="KW-0732">Signal</keyword>
<feature type="chain" id="PRO_5022854145" description="Secreted protein" evidence="1">
    <location>
        <begin position="23"/>
        <end position="111"/>
    </location>
</feature>